<evidence type="ECO:0000256" key="1">
    <source>
        <dbReference type="ARBA" id="ARBA00008903"/>
    </source>
</evidence>
<dbReference type="InterPro" id="IPR003462">
    <property type="entry name" value="ODC_Mu_crystall"/>
</dbReference>
<reference evidence="4" key="4">
    <citation type="journal article" date="2015" name="G3 (Bethesda)">
        <title>Genome sequences of three phytopathogenic species of the Magnaporthaceae family of fungi.</title>
        <authorList>
            <person name="Okagaki L.H."/>
            <person name="Nunes C.C."/>
            <person name="Sailsbery J."/>
            <person name="Clay B."/>
            <person name="Brown D."/>
            <person name="John T."/>
            <person name="Oh Y."/>
            <person name="Young N."/>
            <person name="Fitzgerald M."/>
            <person name="Haas B.J."/>
            <person name="Zeng Q."/>
            <person name="Young S."/>
            <person name="Adiconis X."/>
            <person name="Fan L."/>
            <person name="Levin J.Z."/>
            <person name="Mitchell T.K."/>
            <person name="Okubara P.A."/>
            <person name="Farman M.L."/>
            <person name="Kohn L.M."/>
            <person name="Birren B."/>
            <person name="Ma L.-J."/>
            <person name="Dean R.A."/>
        </authorList>
    </citation>
    <scope>NUCLEOTIDE SEQUENCE</scope>
    <source>
        <strain evidence="4">R3-111a-1</strain>
    </source>
</reference>
<dbReference type="Pfam" id="PF02423">
    <property type="entry name" value="OCD_Mu_crystall"/>
    <property type="match status" value="1"/>
</dbReference>
<protein>
    <submittedName>
        <fullName evidence="3">Ornithine cyclodeaminase/mu-crystallin family protein</fullName>
    </submittedName>
</protein>
<evidence type="ECO:0000313" key="3">
    <source>
        <dbReference type="EMBL" id="EJT81224.1"/>
    </source>
</evidence>
<dbReference type="InterPro" id="IPR036291">
    <property type="entry name" value="NAD(P)-bd_dom_sf"/>
</dbReference>
<dbReference type="VEuPathDB" id="FungiDB:GGTG_01208"/>
<sequence>MPLSVLTDEQIGGLLEALTLDELDSLRSSLQRALHEYSVGTQDRSAQEDEQPERQAIYSEATGTKTLFMPSRGPAGLGVKALTGCLSTFAAGSARLSVITLTSPPAKPPSQQPSAAGSPVDGKGKEAEAPAPAPAAASAPVIRPTGAITLFSPQGAPVAILHASQLTAFRTALASLCLVHRRSTVKVLTVFGAGLQAYWHVRLALAARGRTVKRVNIISHRYSDSCRDLLRRFLEVPAEVKAREGWQACQFGILTPSYVEYARLLKDQVRAADVVFCCTPSTEELFPAGLLTNTEGRRRGRLLVAIGSYTPDMREIPLEVLRQAVRRHPADRPHFHKHATEGGVVVVDTLDGALKEAGELIAAGLRPDQLVELGELVMLQEAQSREQQGGDEAASDGGGGGLGSGASSPTGFEFDRLDLTPGTPSLSSVFGSPTSRASSRASSPSRKSTAPSTTASSTTATDPGRAAKVLPFLQKRSSSSHSTASERRKKKDDHLAAWLQSGNVIYKSVGLGLMDLAVGMHLVQFAREKGVGTHVDGF</sequence>
<comment type="similarity">
    <text evidence="1">Belongs to the ornithine cyclodeaminase/mu-crystallin family.</text>
</comment>
<dbReference type="STRING" id="644352.J3NIX4"/>
<dbReference type="HOGENOM" id="CLU_042088_0_1_1"/>
<gene>
    <name evidence="4" type="primary">20341666</name>
    <name evidence="3" type="ORF">GGTG_01208</name>
</gene>
<dbReference type="FunFam" id="3.40.50.720:FF:000577">
    <property type="entry name" value="Proline utilization protein PrnX, putative"/>
    <property type="match status" value="1"/>
</dbReference>
<dbReference type="Gene3D" id="3.30.1780.10">
    <property type="entry name" value="ornithine cyclodeaminase, domain 1"/>
    <property type="match status" value="1"/>
</dbReference>
<dbReference type="RefSeq" id="XP_009217233.1">
    <property type="nucleotide sequence ID" value="XM_009218969.1"/>
</dbReference>
<reference evidence="3" key="3">
    <citation type="submission" date="2010-09" db="EMBL/GenBank/DDBJ databases">
        <title>Annotation of Gaeumannomyces graminis var. tritici R3-111a-1.</title>
        <authorList>
            <consortium name="The Broad Institute Genome Sequencing Platform"/>
            <person name="Ma L.-J."/>
            <person name="Dead R."/>
            <person name="Young S.K."/>
            <person name="Zeng Q."/>
            <person name="Gargeya S."/>
            <person name="Fitzgerald M."/>
            <person name="Haas B."/>
            <person name="Abouelleil A."/>
            <person name="Alvarado L."/>
            <person name="Arachchi H.M."/>
            <person name="Berlin A."/>
            <person name="Brown A."/>
            <person name="Chapman S.B."/>
            <person name="Chen Z."/>
            <person name="Dunbar C."/>
            <person name="Freedman E."/>
            <person name="Gearin G."/>
            <person name="Gellesch M."/>
            <person name="Goldberg J."/>
            <person name="Griggs A."/>
            <person name="Gujja S."/>
            <person name="Heiman D."/>
            <person name="Howarth C."/>
            <person name="Larson L."/>
            <person name="Lui A."/>
            <person name="MacDonald P.J.P."/>
            <person name="Mehta T."/>
            <person name="Montmayeur A."/>
            <person name="Murphy C."/>
            <person name="Neiman D."/>
            <person name="Pearson M."/>
            <person name="Priest M."/>
            <person name="Roberts A."/>
            <person name="Saif S."/>
            <person name="Shea T."/>
            <person name="Shenoy N."/>
            <person name="Sisk P."/>
            <person name="Stolte C."/>
            <person name="Sykes S."/>
            <person name="Yandava C."/>
            <person name="Wortman J."/>
            <person name="Nusbaum C."/>
            <person name="Birren B."/>
        </authorList>
    </citation>
    <scope>NUCLEOTIDE SEQUENCE</scope>
    <source>
        <strain evidence="3">R3-111a-1</strain>
    </source>
</reference>
<dbReference type="GeneID" id="20341666"/>
<evidence type="ECO:0000313" key="4">
    <source>
        <dbReference type="EnsemblFungi" id="EJT81224"/>
    </source>
</evidence>
<dbReference type="OrthoDB" id="41492at2759"/>
<dbReference type="AlphaFoldDB" id="J3NIX4"/>
<dbReference type="eggNOG" id="KOG3007">
    <property type="taxonomic scope" value="Eukaryota"/>
</dbReference>
<keyword evidence="5" id="KW-1185">Reference proteome</keyword>
<reference evidence="4" key="5">
    <citation type="submission" date="2018-04" db="UniProtKB">
        <authorList>
            <consortium name="EnsemblFungi"/>
        </authorList>
    </citation>
    <scope>IDENTIFICATION</scope>
    <source>
        <strain evidence="4">R3-111a-1</strain>
    </source>
</reference>
<dbReference type="SUPFAM" id="SSF51735">
    <property type="entry name" value="NAD(P)-binding Rossmann-fold domains"/>
    <property type="match status" value="1"/>
</dbReference>
<feature type="compositionally biased region" description="Low complexity" evidence="2">
    <location>
        <begin position="432"/>
        <end position="461"/>
    </location>
</feature>
<dbReference type="Gene3D" id="3.40.50.720">
    <property type="entry name" value="NAD(P)-binding Rossmann-like Domain"/>
    <property type="match status" value="1"/>
</dbReference>
<reference evidence="3" key="2">
    <citation type="submission" date="2010-07" db="EMBL/GenBank/DDBJ databases">
        <authorList>
            <consortium name="The Broad Institute Genome Sequencing Platform"/>
            <consortium name="Broad Institute Genome Sequencing Center for Infectious Disease"/>
            <person name="Ma L.-J."/>
            <person name="Dead R."/>
            <person name="Young S."/>
            <person name="Zeng Q."/>
            <person name="Koehrsen M."/>
            <person name="Alvarado L."/>
            <person name="Berlin A."/>
            <person name="Chapman S.B."/>
            <person name="Chen Z."/>
            <person name="Freedman E."/>
            <person name="Gellesch M."/>
            <person name="Goldberg J."/>
            <person name="Griggs A."/>
            <person name="Gujja S."/>
            <person name="Heilman E.R."/>
            <person name="Heiman D."/>
            <person name="Hepburn T."/>
            <person name="Howarth C."/>
            <person name="Jen D."/>
            <person name="Larson L."/>
            <person name="Mehta T."/>
            <person name="Neiman D."/>
            <person name="Pearson M."/>
            <person name="Roberts A."/>
            <person name="Saif S."/>
            <person name="Shea T."/>
            <person name="Shenoy N."/>
            <person name="Sisk P."/>
            <person name="Stolte C."/>
            <person name="Sykes S."/>
            <person name="Walk T."/>
            <person name="White J."/>
            <person name="Yandava C."/>
            <person name="Haas B."/>
            <person name="Nusbaum C."/>
            <person name="Birren B."/>
        </authorList>
    </citation>
    <scope>NUCLEOTIDE SEQUENCE</scope>
    <source>
        <strain evidence="3">R3-111a-1</strain>
    </source>
</reference>
<evidence type="ECO:0000313" key="5">
    <source>
        <dbReference type="Proteomes" id="UP000006039"/>
    </source>
</evidence>
<dbReference type="InterPro" id="IPR023401">
    <property type="entry name" value="ODC_N"/>
</dbReference>
<feature type="region of interest" description="Disordered" evidence="2">
    <location>
        <begin position="383"/>
        <end position="493"/>
    </location>
</feature>
<name>J3NIX4_GAET3</name>
<feature type="region of interest" description="Disordered" evidence="2">
    <location>
        <begin position="102"/>
        <end position="138"/>
    </location>
</feature>
<feature type="compositionally biased region" description="Polar residues" evidence="2">
    <location>
        <begin position="422"/>
        <end position="431"/>
    </location>
</feature>
<reference evidence="5" key="1">
    <citation type="submission" date="2010-07" db="EMBL/GenBank/DDBJ databases">
        <title>The genome sequence of Gaeumannomyces graminis var. tritici strain R3-111a-1.</title>
        <authorList>
            <consortium name="The Broad Institute Genome Sequencing Platform"/>
            <person name="Ma L.-J."/>
            <person name="Dead R."/>
            <person name="Young S."/>
            <person name="Zeng Q."/>
            <person name="Koehrsen M."/>
            <person name="Alvarado L."/>
            <person name="Berlin A."/>
            <person name="Chapman S.B."/>
            <person name="Chen Z."/>
            <person name="Freedman E."/>
            <person name="Gellesch M."/>
            <person name="Goldberg J."/>
            <person name="Griggs A."/>
            <person name="Gujja S."/>
            <person name="Heilman E.R."/>
            <person name="Heiman D."/>
            <person name="Hepburn T."/>
            <person name="Howarth C."/>
            <person name="Jen D."/>
            <person name="Larson L."/>
            <person name="Mehta T."/>
            <person name="Neiman D."/>
            <person name="Pearson M."/>
            <person name="Roberts A."/>
            <person name="Saif S."/>
            <person name="Shea T."/>
            <person name="Shenoy N."/>
            <person name="Sisk P."/>
            <person name="Stolte C."/>
            <person name="Sykes S."/>
            <person name="Walk T."/>
            <person name="White J."/>
            <person name="Yandava C."/>
            <person name="Haas B."/>
            <person name="Nusbaum C."/>
            <person name="Birren B."/>
        </authorList>
    </citation>
    <scope>NUCLEOTIDE SEQUENCE [LARGE SCALE GENOMIC DNA]</scope>
    <source>
        <strain evidence="5">R3-111a-1</strain>
    </source>
</reference>
<dbReference type="EnsemblFungi" id="EJT81224">
    <property type="protein sequence ID" value="EJT81224"/>
    <property type="gene ID" value="GGTG_01208"/>
</dbReference>
<dbReference type="Proteomes" id="UP000006039">
    <property type="component" value="Unassembled WGS sequence"/>
</dbReference>
<dbReference type="PANTHER" id="PTHR13812">
    <property type="entry name" value="KETIMINE REDUCTASE MU-CRYSTALLIN"/>
    <property type="match status" value="1"/>
</dbReference>
<dbReference type="PANTHER" id="PTHR13812:SF19">
    <property type="entry name" value="KETIMINE REDUCTASE MU-CRYSTALLIN"/>
    <property type="match status" value="1"/>
</dbReference>
<evidence type="ECO:0000256" key="2">
    <source>
        <dbReference type="SAM" id="MobiDB-lite"/>
    </source>
</evidence>
<accession>J3NIX4</accession>
<proteinExistence type="inferred from homology"/>
<dbReference type="GO" id="GO:0005737">
    <property type="term" value="C:cytoplasm"/>
    <property type="evidence" value="ECO:0007669"/>
    <property type="project" value="TreeGrafter"/>
</dbReference>
<dbReference type="EMBL" id="GL385395">
    <property type="protein sequence ID" value="EJT81224.1"/>
    <property type="molecule type" value="Genomic_DNA"/>
</dbReference>
<organism evidence="3">
    <name type="scientific">Gaeumannomyces tritici (strain R3-111a-1)</name>
    <name type="common">Wheat and barley take-all root rot fungus</name>
    <name type="synonym">Gaeumannomyces graminis var. tritici</name>
    <dbReference type="NCBI Taxonomy" id="644352"/>
    <lineage>
        <taxon>Eukaryota</taxon>
        <taxon>Fungi</taxon>
        <taxon>Dikarya</taxon>
        <taxon>Ascomycota</taxon>
        <taxon>Pezizomycotina</taxon>
        <taxon>Sordariomycetes</taxon>
        <taxon>Sordariomycetidae</taxon>
        <taxon>Magnaporthales</taxon>
        <taxon>Magnaporthaceae</taxon>
        <taxon>Gaeumannomyces</taxon>
    </lineage>
</organism>